<proteinExistence type="predicted"/>
<dbReference type="RefSeq" id="XP_007691587.1">
    <property type="nucleotide sequence ID" value="XM_007693397.1"/>
</dbReference>
<accession>W6Z2M8</accession>
<evidence type="ECO:0000256" key="1">
    <source>
        <dbReference type="SAM" id="MobiDB-lite"/>
    </source>
</evidence>
<dbReference type="HOGENOM" id="CLU_2096655_0_0_1"/>
<dbReference type="KEGG" id="bor:COCMIDRAFT_104915"/>
<organism evidence="2 3">
    <name type="scientific">Bipolaris oryzae ATCC 44560</name>
    <dbReference type="NCBI Taxonomy" id="930090"/>
    <lineage>
        <taxon>Eukaryota</taxon>
        <taxon>Fungi</taxon>
        <taxon>Dikarya</taxon>
        <taxon>Ascomycota</taxon>
        <taxon>Pezizomycotina</taxon>
        <taxon>Dothideomycetes</taxon>
        <taxon>Pleosporomycetidae</taxon>
        <taxon>Pleosporales</taxon>
        <taxon>Pleosporineae</taxon>
        <taxon>Pleosporaceae</taxon>
        <taxon>Bipolaris</taxon>
    </lineage>
</organism>
<evidence type="ECO:0000313" key="2">
    <source>
        <dbReference type="EMBL" id="EUC41904.1"/>
    </source>
</evidence>
<sequence length="119" mass="13532">MPHRTKTRHHCSGQNGWVGDISPGNCTKSGAGSHCTKYQMLCEGGCGAWHLKNQDGCQECLAKREPEERRRRAEEQKRKEDEAKKKHDDFLNLGFFKPGKDRKKPRKKDENAEPKAGQA</sequence>
<name>W6Z2M8_COCMI</name>
<dbReference type="GeneID" id="19118602"/>
<reference evidence="2 3" key="1">
    <citation type="journal article" date="2013" name="PLoS Genet.">
        <title>Comparative genome structure, secondary metabolite, and effector coding capacity across Cochliobolus pathogens.</title>
        <authorList>
            <person name="Condon B.J."/>
            <person name="Leng Y."/>
            <person name="Wu D."/>
            <person name="Bushley K.E."/>
            <person name="Ohm R.A."/>
            <person name="Otillar R."/>
            <person name="Martin J."/>
            <person name="Schackwitz W."/>
            <person name="Grimwood J."/>
            <person name="MohdZainudin N."/>
            <person name="Xue C."/>
            <person name="Wang R."/>
            <person name="Manning V.A."/>
            <person name="Dhillon B."/>
            <person name="Tu Z.J."/>
            <person name="Steffenson B.J."/>
            <person name="Salamov A."/>
            <person name="Sun H."/>
            <person name="Lowry S."/>
            <person name="LaButti K."/>
            <person name="Han J."/>
            <person name="Copeland A."/>
            <person name="Lindquist E."/>
            <person name="Barry K."/>
            <person name="Schmutz J."/>
            <person name="Baker S.E."/>
            <person name="Ciuffetti L.M."/>
            <person name="Grigoriev I.V."/>
            <person name="Zhong S."/>
            <person name="Turgeon B.G."/>
        </authorList>
    </citation>
    <scope>NUCLEOTIDE SEQUENCE [LARGE SCALE GENOMIC DNA]</scope>
    <source>
        <strain evidence="2 3">ATCC 44560</strain>
    </source>
</reference>
<protein>
    <submittedName>
        <fullName evidence="2">Uncharacterized protein</fullName>
    </submittedName>
</protein>
<dbReference type="Proteomes" id="UP000054032">
    <property type="component" value="Unassembled WGS sequence"/>
</dbReference>
<gene>
    <name evidence="2" type="ORF">COCMIDRAFT_104915</name>
</gene>
<evidence type="ECO:0000313" key="3">
    <source>
        <dbReference type="Proteomes" id="UP000054032"/>
    </source>
</evidence>
<feature type="region of interest" description="Disordered" evidence="1">
    <location>
        <begin position="65"/>
        <end position="119"/>
    </location>
</feature>
<dbReference type="OrthoDB" id="3787552at2759"/>
<dbReference type="EMBL" id="KI964081">
    <property type="protein sequence ID" value="EUC41904.1"/>
    <property type="molecule type" value="Genomic_DNA"/>
</dbReference>
<feature type="compositionally biased region" description="Basic and acidic residues" evidence="1">
    <location>
        <begin position="65"/>
        <end position="90"/>
    </location>
</feature>
<dbReference type="AlphaFoldDB" id="W6Z2M8"/>
<keyword evidence="3" id="KW-1185">Reference proteome</keyword>